<dbReference type="NCBIfam" id="TIGR00585">
    <property type="entry name" value="mutl"/>
    <property type="match status" value="1"/>
</dbReference>
<gene>
    <name evidence="5" type="ORF">GAYE_SCF12G3332</name>
</gene>
<evidence type="ECO:0000259" key="3">
    <source>
        <dbReference type="SMART" id="SM00853"/>
    </source>
</evidence>
<accession>A0AAV9IDM6</accession>
<dbReference type="InterPro" id="IPR002099">
    <property type="entry name" value="MutL/Mlh/PMS"/>
</dbReference>
<dbReference type="Gene3D" id="3.30.1370.100">
    <property type="entry name" value="MutL, C-terminal domain, regulatory subdomain"/>
    <property type="match status" value="1"/>
</dbReference>
<evidence type="ECO:0000256" key="1">
    <source>
        <dbReference type="ARBA" id="ARBA00006082"/>
    </source>
</evidence>
<dbReference type="InterPro" id="IPR014790">
    <property type="entry name" value="MutL_C"/>
</dbReference>
<comment type="caution">
    <text evidence="5">The sequence shown here is derived from an EMBL/GenBank/DDBJ whole genome shotgun (WGS) entry which is preliminary data.</text>
</comment>
<dbReference type="SUPFAM" id="SSF54211">
    <property type="entry name" value="Ribosomal protein S5 domain 2-like"/>
    <property type="match status" value="1"/>
</dbReference>
<dbReference type="GO" id="GO:0030983">
    <property type="term" value="F:mismatched DNA binding"/>
    <property type="evidence" value="ECO:0007669"/>
    <property type="project" value="InterPro"/>
</dbReference>
<dbReference type="GO" id="GO:0005524">
    <property type="term" value="F:ATP binding"/>
    <property type="evidence" value="ECO:0007669"/>
    <property type="project" value="InterPro"/>
</dbReference>
<keyword evidence="6" id="KW-1185">Reference proteome</keyword>
<dbReference type="InterPro" id="IPR014762">
    <property type="entry name" value="DNA_mismatch_repair_CS"/>
</dbReference>
<keyword evidence="2" id="KW-0227">DNA damage</keyword>
<dbReference type="GO" id="GO:0006298">
    <property type="term" value="P:mismatch repair"/>
    <property type="evidence" value="ECO:0007669"/>
    <property type="project" value="InterPro"/>
</dbReference>
<dbReference type="GO" id="GO:0140664">
    <property type="term" value="F:ATP-dependent DNA damage sensor activity"/>
    <property type="evidence" value="ECO:0007669"/>
    <property type="project" value="InterPro"/>
</dbReference>
<protein>
    <recommendedName>
        <fullName evidence="7">DNA mismatch repair protein PMS2</fullName>
    </recommendedName>
</protein>
<sequence length="751" mass="84689">MSIQSLSRACQHQISLAQAVLDTTAALKELVENALDAGATQIDVNIKGPSALNLLQVADNGSGIDARDFENICKPSYTSKLQTLEQLGSVRTLGFRGEALASLCLLGNVQLLTKTAQATTGSCLSFDHSGNVTRIEKVARERGTTVIVTNLFDAFPVRKSSLQKATKRETTRLLDLIQQFALVCPGVRFSLSIDGKRTLKTQGHGSCLDVIAQLFSSRTVSCLVPIDTNPTQDSFARMTGYVSKADKSCARSAADRQYVFFRSRPIEMRKLCSLITKIYQKQVGQHSYPLLFLHLELEDGTFDINVAADKRQLFIHDASTFLEACTQYFCELYKVKDYLFILPECSKPVEKMESKWKEQQQEIRSSSIRMQVDCFRRAVFDESSNINNVSSLSTCNALQGIDRKSKSNHMVSCKRWNKGGNNLLEYAKRKRRESVDACSSLDHNDRIGTNTSEQISQVHPLEEPKEQHEKLVATTSTTSRATTNSLCFLHSLSAATPNKENTTSMTPQPESTDPIAAEIELRQVLHKDDFLSMQVIGQFNQGFIIVKWHGHLFIIDQHAADERYHFESLHKSQGELPCQPYVQPFTMHLSAEEEWLLLNHLDWIESWGFRFSVDMEKMPGNRVCLVQVPFHDKATFGVEDVLEMIHQLRTGEAVNQQHIRFPRLEAAFASQACRMSVMIGTPLDRSHMSSIVQRLATLKDPWRCPHGRPTIRHLFTTANYRSYLYRHPSAADNYAFERKSDSENCDIPTLS</sequence>
<dbReference type="CDD" id="cd16926">
    <property type="entry name" value="HATPase_MutL-MLH-PMS-like"/>
    <property type="match status" value="1"/>
</dbReference>
<dbReference type="SMART" id="SM00853">
    <property type="entry name" value="MutL_C"/>
    <property type="match status" value="1"/>
</dbReference>
<dbReference type="InterPro" id="IPR014721">
    <property type="entry name" value="Ribsml_uS5_D2-typ_fold_subgr"/>
</dbReference>
<evidence type="ECO:0000313" key="6">
    <source>
        <dbReference type="Proteomes" id="UP001300502"/>
    </source>
</evidence>
<dbReference type="Pfam" id="PF01119">
    <property type="entry name" value="DNA_mis_repair"/>
    <property type="match status" value="1"/>
</dbReference>
<organism evidence="5 6">
    <name type="scientific">Galdieria yellowstonensis</name>
    <dbReference type="NCBI Taxonomy" id="3028027"/>
    <lineage>
        <taxon>Eukaryota</taxon>
        <taxon>Rhodophyta</taxon>
        <taxon>Bangiophyceae</taxon>
        <taxon>Galdieriales</taxon>
        <taxon>Galdieriaceae</taxon>
        <taxon>Galdieria</taxon>
    </lineage>
</organism>
<dbReference type="InterPro" id="IPR042121">
    <property type="entry name" value="MutL_C_regsub"/>
</dbReference>
<dbReference type="PANTHER" id="PTHR10073">
    <property type="entry name" value="DNA MISMATCH REPAIR PROTEIN MLH, PMS, MUTL"/>
    <property type="match status" value="1"/>
</dbReference>
<dbReference type="InterPro" id="IPR042120">
    <property type="entry name" value="MutL_C_dimsub"/>
</dbReference>
<dbReference type="Pfam" id="PF08676">
    <property type="entry name" value="MutL_C"/>
    <property type="match status" value="1"/>
</dbReference>
<proteinExistence type="inferred from homology"/>
<dbReference type="InterPro" id="IPR037198">
    <property type="entry name" value="MutL_C_sf"/>
</dbReference>
<dbReference type="SUPFAM" id="SSF55874">
    <property type="entry name" value="ATPase domain of HSP90 chaperone/DNA topoisomerase II/histidine kinase"/>
    <property type="match status" value="1"/>
</dbReference>
<dbReference type="InterPro" id="IPR013507">
    <property type="entry name" value="DNA_mismatch_S5_2-like"/>
</dbReference>
<dbReference type="GO" id="GO:0016887">
    <property type="term" value="F:ATP hydrolysis activity"/>
    <property type="evidence" value="ECO:0007669"/>
    <property type="project" value="InterPro"/>
</dbReference>
<name>A0AAV9IDM6_9RHOD</name>
<evidence type="ECO:0000259" key="4">
    <source>
        <dbReference type="SMART" id="SM01340"/>
    </source>
</evidence>
<evidence type="ECO:0000313" key="5">
    <source>
        <dbReference type="EMBL" id="KAK4525424.1"/>
    </source>
</evidence>
<dbReference type="SUPFAM" id="SSF118116">
    <property type="entry name" value="DNA mismatch repair protein MutL"/>
    <property type="match status" value="1"/>
</dbReference>
<feature type="domain" description="DNA mismatch repair protein S5" evidence="4">
    <location>
        <begin position="211"/>
        <end position="334"/>
    </location>
</feature>
<dbReference type="Gene3D" id="3.30.230.10">
    <property type="match status" value="1"/>
</dbReference>
<dbReference type="SMART" id="SM01340">
    <property type="entry name" value="DNA_mis_repair"/>
    <property type="match status" value="1"/>
</dbReference>
<evidence type="ECO:0008006" key="7">
    <source>
        <dbReference type="Google" id="ProtNLM"/>
    </source>
</evidence>
<evidence type="ECO:0000256" key="2">
    <source>
        <dbReference type="ARBA" id="ARBA00022763"/>
    </source>
</evidence>
<dbReference type="InterPro" id="IPR036890">
    <property type="entry name" value="HATPase_C_sf"/>
</dbReference>
<dbReference type="Gene3D" id="3.30.1540.20">
    <property type="entry name" value="MutL, C-terminal domain, dimerisation subdomain"/>
    <property type="match status" value="1"/>
</dbReference>
<dbReference type="EMBL" id="JANCYU010000030">
    <property type="protein sequence ID" value="KAK4525424.1"/>
    <property type="molecule type" value="Genomic_DNA"/>
</dbReference>
<comment type="similarity">
    <text evidence="1">Belongs to the DNA mismatch repair MutL/HexB family.</text>
</comment>
<dbReference type="FunFam" id="3.30.1370.100:FF:000001">
    <property type="entry name" value="Mismatch repair endonuclease pms1, putative"/>
    <property type="match status" value="1"/>
</dbReference>
<feature type="domain" description="MutL C-terminal dimerisation" evidence="3">
    <location>
        <begin position="535"/>
        <end position="683"/>
    </location>
</feature>
<dbReference type="AlphaFoldDB" id="A0AAV9IDM6"/>
<reference evidence="5 6" key="1">
    <citation type="submission" date="2022-07" db="EMBL/GenBank/DDBJ databases">
        <title>Genome-wide signatures of adaptation to extreme environments.</title>
        <authorList>
            <person name="Cho C.H."/>
            <person name="Yoon H.S."/>
        </authorList>
    </citation>
    <scope>NUCLEOTIDE SEQUENCE [LARGE SCALE GENOMIC DNA]</scope>
    <source>
        <strain evidence="5 6">108.79 E11</strain>
    </source>
</reference>
<dbReference type="Proteomes" id="UP001300502">
    <property type="component" value="Unassembled WGS sequence"/>
</dbReference>
<dbReference type="PANTHER" id="PTHR10073:SF52">
    <property type="entry name" value="MISMATCH REPAIR ENDONUCLEASE PMS2"/>
    <property type="match status" value="1"/>
</dbReference>
<dbReference type="Pfam" id="PF13589">
    <property type="entry name" value="HATPase_c_3"/>
    <property type="match status" value="1"/>
</dbReference>
<dbReference type="InterPro" id="IPR038973">
    <property type="entry name" value="MutL/Mlh/Pms-like"/>
</dbReference>
<dbReference type="InterPro" id="IPR020568">
    <property type="entry name" value="Ribosomal_Su5_D2-typ_SF"/>
</dbReference>
<dbReference type="GO" id="GO:0032389">
    <property type="term" value="C:MutLalpha complex"/>
    <property type="evidence" value="ECO:0007669"/>
    <property type="project" value="TreeGrafter"/>
</dbReference>
<dbReference type="PROSITE" id="PS00058">
    <property type="entry name" value="DNA_MISMATCH_REPAIR_1"/>
    <property type="match status" value="1"/>
</dbReference>
<dbReference type="Gene3D" id="3.30.565.10">
    <property type="entry name" value="Histidine kinase-like ATPase, C-terminal domain"/>
    <property type="match status" value="1"/>
</dbReference>
<dbReference type="FunFam" id="3.30.565.10:FF:000017">
    <property type="entry name" value="PMS1 homolog 1, mismatch repair system component"/>
    <property type="match status" value="1"/>
</dbReference>